<evidence type="ECO:0000313" key="2">
    <source>
        <dbReference type="EMBL" id="TWT93870.1"/>
    </source>
</evidence>
<dbReference type="RefSeq" id="WP_146522678.1">
    <property type="nucleotide sequence ID" value="NZ_CP151726.1"/>
</dbReference>
<organism evidence="2 3">
    <name type="scientific">Stieleria varia</name>
    <dbReference type="NCBI Taxonomy" id="2528005"/>
    <lineage>
        <taxon>Bacteria</taxon>
        <taxon>Pseudomonadati</taxon>
        <taxon>Planctomycetota</taxon>
        <taxon>Planctomycetia</taxon>
        <taxon>Pirellulales</taxon>
        <taxon>Pirellulaceae</taxon>
        <taxon>Stieleria</taxon>
    </lineage>
</organism>
<sequence>MTQKSPESRITELEIQLAHLQHHCDQLDEVLTEQGKIQDRMVRQLKKLLDTVDRLKNKDGGEESDPLSEKPPHY</sequence>
<proteinExistence type="predicted"/>
<keyword evidence="3" id="KW-1185">Reference proteome</keyword>
<feature type="region of interest" description="Disordered" evidence="1">
    <location>
        <begin position="53"/>
        <end position="74"/>
    </location>
</feature>
<evidence type="ECO:0000313" key="3">
    <source>
        <dbReference type="Proteomes" id="UP000320176"/>
    </source>
</evidence>
<reference evidence="2 3" key="1">
    <citation type="submission" date="2019-02" db="EMBL/GenBank/DDBJ databases">
        <title>Deep-cultivation of Planctomycetes and their phenomic and genomic characterization uncovers novel biology.</title>
        <authorList>
            <person name="Wiegand S."/>
            <person name="Jogler M."/>
            <person name="Boedeker C."/>
            <person name="Pinto D."/>
            <person name="Vollmers J."/>
            <person name="Rivas-Marin E."/>
            <person name="Kohn T."/>
            <person name="Peeters S.H."/>
            <person name="Heuer A."/>
            <person name="Rast P."/>
            <person name="Oberbeckmann S."/>
            <person name="Bunk B."/>
            <person name="Jeske O."/>
            <person name="Meyerdierks A."/>
            <person name="Storesund J.E."/>
            <person name="Kallscheuer N."/>
            <person name="Luecker S."/>
            <person name="Lage O.M."/>
            <person name="Pohl T."/>
            <person name="Merkel B.J."/>
            <person name="Hornburger P."/>
            <person name="Mueller R.-W."/>
            <person name="Bruemmer F."/>
            <person name="Labrenz M."/>
            <person name="Spormann A.M."/>
            <person name="Op Den Camp H."/>
            <person name="Overmann J."/>
            <person name="Amann R."/>
            <person name="Jetten M.S.M."/>
            <person name="Mascher T."/>
            <person name="Medema M.H."/>
            <person name="Devos D.P."/>
            <person name="Kaster A.-K."/>
            <person name="Ovreas L."/>
            <person name="Rohde M."/>
            <person name="Galperin M.Y."/>
            <person name="Jogler C."/>
        </authorList>
    </citation>
    <scope>NUCLEOTIDE SEQUENCE [LARGE SCALE GENOMIC DNA]</scope>
    <source>
        <strain evidence="2 3">Pla52n</strain>
    </source>
</reference>
<dbReference type="PANTHER" id="PTHR36508">
    <property type="entry name" value="PROTEIN SLYX"/>
    <property type="match status" value="1"/>
</dbReference>
<dbReference type="OrthoDB" id="284584at2"/>
<dbReference type="InterPro" id="IPR007236">
    <property type="entry name" value="SlyX"/>
</dbReference>
<dbReference type="Pfam" id="PF04102">
    <property type="entry name" value="SlyX"/>
    <property type="match status" value="1"/>
</dbReference>
<dbReference type="PANTHER" id="PTHR36508:SF1">
    <property type="entry name" value="PROTEIN SLYX"/>
    <property type="match status" value="1"/>
</dbReference>
<dbReference type="EMBL" id="SJPN01000008">
    <property type="protein sequence ID" value="TWT93870.1"/>
    <property type="molecule type" value="Genomic_DNA"/>
</dbReference>
<dbReference type="AlphaFoldDB" id="A0A5C6A3B8"/>
<protein>
    <recommendedName>
        <fullName evidence="4">Protein SlyX</fullName>
    </recommendedName>
</protein>
<name>A0A5C6A3B8_9BACT</name>
<comment type="caution">
    <text evidence="2">The sequence shown here is derived from an EMBL/GenBank/DDBJ whole genome shotgun (WGS) entry which is preliminary data.</text>
</comment>
<evidence type="ECO:0008006" key="4">
    <source>
        <dbReference type="Google" id="ProtNLM"/>
    </source>
</evidence>
<dbReference type="Proteomes" id="UP000320176">
    <property type="component" value="Unassembled WGS sequence"/>
</dbReference>
<evidence type="ECO:0000256" key="1">
    <source>
        <dbReference type="SAM" id="MobiDB-lite"/>
    </source>
</evidence>
<gene>
    <name evidence="2" type="ORF">Pla52n_56980</name>
</gene>
<dbReference type="Gene3D" id="1.20.5.300">
    <property type="match status" value="1"/>
</dbReference>
<accession>A0A5C6A3B8</accession>